<evidence type="ECO:0000313" key="2">
    <source>
        <dbReference type="EMBL" id="ORZ04173.1"/>
    </source>
</evidence>
<dbReference type="GeneID" id="33561720"/>
<dbReference type="OrthoDB" id="2418095at2759"/>
<dbReference type="RefSeq" id="XP_021876387.1">
    <property type="nucleotide sequence ID" value="XM_022019876.1"/>
</dbReference>
<reference evidence="2 3" key="1">
    <citation type="submission" date="2016-07" db="EMBL/GenBank/DDBJ databases">
        <title>Pervasive Adenine N6-methylation of Active Genes in Fungi.</title>
        <authorList>
            <consortium name="DOE Joint Genome Institute"/>
            <person name="Mondo S.J."/>
            <person name="Dannebaum R.O."/>
            <person name="Kuo R.C."/>
            <person name="Labutti K."/>
            <person name="Haridas S."/>
            <person name="Kuo A."/>
            <person name="Salamov A."/>
            <person name="Ahrendt S.R."/>
            <person name="Lipzen A."/>
            <person name="Sullivan W."/>
            <person name="Andreopoulos W.B."/>
            <person name="Clum A."/>
            <person name="Lindquist E."/>
            <person name="Daum C."/>
            <person name="Ramamoorthy G.K."/>
            <person name="Gryganskyi A."/>
            <person name="Culley D."/>
            <person name="Magnuson J.K."/>
            <person name="James T.Y."/>
            <person name="O'Malley M.A."/>
            <person name="Stajich J.E."/>
            <person name="Spatafora J.W."/>
            <person name="Visel A."/>
            <person name="Grigoriev I.V."/>
        </authorList>
    </citation>
    <scope>NUCLEOTIDE SEQUENCE [LARGE SCALE GENOMIC DNA]</scope>
    <source>
        <strain evidence="2 3">NRRL 3116</strain>
    </source>
</reference>
<dbReference type="EMBL" id="MCFF01000059">
    <property type="protein sequence ID" value="ORZ04173.1"/>
    <property type="molecule type" value="Genomic_DNA"/>
</dbReference>
<accession>A0A1Y2G9R5</accession>
<comment type="caution">
    <text evidence="2">The sequence shown here is derived from an EMBL/GenBank/DDBJ whole genome shotgun (WGS) entry which is preliminary data.</text>
</comment>
<dbReference type="Proteomes" id="UP000193648">
    <property type="component" value="Unassembled WGS sequence"/>
</dbReference>
<name>A0A1Y2G9R5_9FUNG</name>
<evidence type="ECO:0000313" key="3">
    <source>
        <dbReference type="Proteomes" id="UP000193648"/>
    </source>
</evidence>
<protein>
    <submittedName>
        <fullName evidence="2">Uncharacterized protein</fullName>
    </submittedName>
</protein>
<evidence type="ECO:0000256" key="1">
    <source>
        <dbReference type="SAM" id="MobiDB-lite"/>
    </source>
</evidence>
<dbReference type="InParanoid" id="A0A1Y2G9R5"/>
<dbReference type="AlphaFoldDB" id="A0A1Y2G9R5"/>
<keyword evidence="3" id="KW-1185">Reference proteome</keyword>
<feature type="region of interest" description="Disordered" evidence="1">
    <location>
        <begin position="130"/>
        <end position="167"/>
    </location>
</feature>
<gene>
    <name evidence="2" type="ORF">BCR41DRAFT_200044</name>
</gene>
<sequence>MLCFYTVIYLIYGITRPLIHTHVAWNVLFCVVFNLDPGTPTIFAYFIFSILYHINTGPPRLREVYSVPRPPMVHVPNIRPNRPISDSYLFELHRTNPTGLDIDFTQWSPSKDSIMRSLDLNPSCRLDTVDEKDTESNQDQGSSTHTATTIISRPPHSLARKSFNTLG</sequence>
<feature type="compositionally biased region" description="Polar residues" evidence="1">
    <location>
        <begin position="137"/>
        <end position="151"/>
    </location>
</feature>
<proteinExistence type="predicted"/>
<organism evidence="2 3">
    <name type="scientific">Lobosporangium transversale</name>
    <dbReference type="NCBI Taxonomy" id="64571"/>
    <lineage>
        <taxon>Eukaryota</taxon>
        <taxon>Fungi</taxon>
        <taxon>Fungi incertae sedis</taxon>
        <taxon>Mucoromycota</taxon>
        <taxon>Mortierellomycotina</taxon>
        <taxon>Mortierellomycetes</taxon>
        <taxon>Mortierellales</taxon>
        <taxon>Mortierellaceae</taxon>
        <taxon>Lobosporangium</taxon>
    </lineage>
</organism>